<dbReference type="InterPro" id="IPR007372">
    <property type="entry name" value="Lipid/polyisoprenoid-bd_YceI"/>
</dbReference>
<feature type="chain" id="PRO_5004451093" description="Lipid/polyisoprenoid-binding YceI-like domain-containing protein" evidence="1">
    <location>
        <begin position="23"/>
        <end position="188"/>
    </location>
</feature>
<comment type="caution">
    <text evidence="3">The sequence shown here is derived from an EMBL/GenBank/DDBJ whole genome shotgun (WGS) entry which is preliminary data.</text>
</comment>
<dbReference type="SMART" id="SM00867">
    <property type="entry name" value="YceI"/>
    <property type="match status" value="1"/>
</dbReference>
<keyword evidence="1" id="KW-0732">Signal</keyword>
<dbReference type="PANTHER" id="PTHR34406:SF1">
    <property type="entry name" value="PROTEIN YCEI"/>
    <property type="match status" value="1"/>
</dbReference>
<evidence type="ECO:0000313" key="3">
    <source>
        <dbReference type="EMBL" id="EON77102.1"/>
    </source>
</evidence>
<dbReference type="EMBL" id="AQHR01000066">
    <property type="protein sequence ID" value="EON77102.1"/>
    <property type="molecule type" value="Genomic_DNA"/>
</dbReference>
<dbReference type="Gene3D" id="2.40.128.110">
    <property type="entry name" value="Lipid/polyisoprenoid-binding, YceI-like"/>
    <property type="match status" value="1"/>
</dbReference>
<dbReference type="Pfam" id="PF04264">
    <property type="entry name" value="YceI"/>
    <property type="match status" value="1"/>
</dbReference>
<reference evidence="3 4" key="1">
    <citation type="submission" date="2013-02" db="EMBL/GenBank/DDBJ databases">
        <title>A novel strain isolated from Lonar lake, Maharashtra, India.</title>
        <authorList>
            <person name="Singh A."/>
        </authorList>
    </citation>
    <scope>NUCLEOTIDE SEQUENCE [LARGE SCALE GENOMIC DNA]</scope>
    <source>
        <strain evidence="3 4">AK24</strain>
    </source>
</reference>
<organism evidence="3 4">
    <name type="scientific">Lunatimonas lonarensis</name>
    <dbReference type="NCBI Taxonomy" id="1232681"/>
    <lineage>
        <taxon>Bacteria</taxon>
        <taxon>Pseudomonadati</taxon>
        <taxon>Bacteroidota</taxon>
        <taxon>Cytophagia</taxon>
        <taxon>Cytophagales</taxon>
        <taxon>Cyclobacteriaceae</taxon>
    </lineage>
</organism>
<dbReference type="SUPFAM" id="SSF101874">
    <property type="entry name" value="YceI-like"/>
    <property type="match status" value="1"/>
</dbReference>
<dbReference type="PANTHER" id="PTHR34406">
    <property type="entry name" value="PROTEIN YCEI"/>
    <property type="match status" value="1"/>
</dbReference>
<gene>
    <name evidence="3" type="ORF">ADIS_2412</name>
</gene>
<dbReference type="STRING" id="1232681.ADIS_2412"/>
<proteinExistence type="predicted"/>
<evidence type="ECO:0000256" key="1">
    <source>
        <dbReference type="SAM" id="SignalP"/>
    </source>
</evidence>
<dbReference type="AlphaFoldDB" id="R7ZSR2"/>
<evidence type="ECO:0000313" key="4">
    <source>
        <dbReference type="Proteomes" id="UP000013909"/>
    </source>
</evidence>
<dbReference type="Proteomes" id="UP000013909">
    <property type="component" value="Unassembled WGS sequence"/>
</dbReference>
<feature type="signal peptide" evidence="1">
    <location>
        <begin position="1"/>
        <end position="22"/>
    </location>
</feature>
<evidence type="ECO:0000259" key="2">
    <source>
        <dbReference type="SMART" id="SM00867"/>
    </source>
</evidence>
<keyword evidence="4" id="KW-1185">Reference proteome</keyword>
<dbReference type="InterPro" id="IPR036761">
    <property type="entry name" value="TTHA0802/YceI-like_sf"/>
</dbReference>
<accession>R7ZSR2</accession>
<name>R7ZSR2_9BACT</name>
<sequence>MNFKTITLCILLLGLVSLQLQAQREFRIEGKPSLKVSGTSTLHDWDMVSDQATGSARISLSGNAVQAIHAGSLSMPAESIKSGKRQMDGNAYRALKTDTHKEVKFQLTEARKQGDRWQLIGTLELAGTKKPVTFDSTVSTSGSRVTLQSTTKFKLTDFGIDPPTAMLGSIRTGDEVSLSIELTLAEIN</sequence>
<protein>
    <recommendedName>
        <fullName evidence="2">Lipid/polyisoprenoid-binding YceI-like domain-containing protein</fullName>
    </recommendedName>
</protein>
<dbReference type="RefSeq" id="WP_010854549.1">
    <property type="nucleotide sequence ID" value="NZ_AQHR01000066.1"/>
</dbReference>
<feature type="domain" description="Lipid/polyisoprenoid-binding YceI-like" evidence="2">
    <location>
        <begin position="25"/>
        <end position="185"/>
    </location>
</feature>
<dbReference type="OrthoDB" id="9794147at2"/>